<dbReference type="GO" id="GO:0006120">
    <property type="term" value="P:mitochondrial electron transport, NADH to ubiquinone"/>
    <property type="evidence" value="ECO:0007669"/>
    <property type="project" value="TreeGrafter"/>
</dbReference>
<reference evidence="2" key="1">
    <citation type="submission" date="2021-01" db="EMBL/GenBank/DDBJ databases">
        <authorList>
            <person name="Corre E."/>
            <person name="Pelletier E."/>
            <person name="Niang G."/>
            <person name="Scheremetjew M."/>
            <person name="Finn R."/>
            <person name="Kale V."/>
            <person name="Holt S."/>
            <person name="Cochrane G."/>
            <person name="Meng A."/>
            <person name="Brown T."/>
            <person name="Cohen L."/>
        </authorList>
    </citation>
    <scope>NUCLEOTIDE SEQUENCE</scope>
    <source>
        <strain evidence="2">308</strain>
    </source>
</reference>
<feature type="region of interest" description="Disordered" evidence="1">
    <location>
        <begin position="155"/>
        <end position="178"/>
    </location>
</feature>
<dbReference type="EMBL" id="HBFR01002691">
    <property type="protein sequence ID" value="CAD8874626.1"/>
    <property type="molecule type" value="Transcribed_RNA"/>
</dbReference>
<name>A0A7S1B494_9STRA</name>
<sequence length="299" mass="32462">MSARSRALTAARRTLRTRWEIFKGSGLSASRSIPPLSLYDFSGAEVGDRSADGWIATSDSETIGGSSFVNDLRTHRSDSAGEGGQSYLNFSGYTDAVVSESQSAIKHEMGHVSRTGYCALRSPLFGLQGVDLDNYDTLMVSCRSRRKEISDRRLEICGNDNGDGNSGSNEASDGDGNGDEGADRAFMVGLNLYSYIPGDVYMGYMSIPVSTDRFYELMLPFNSFVLTSEGRLREKHRVADVIHGLRSVTFIIADGRSGEFHLDIGGVYALSLGEDGINELKKNGIRARTAETHTSSAFV</sequence>
<organism evidence="2">
    <name type="scientific">Corethron hystrix</name>
    <dbReference type="NCBI Taxonomy" id="216773"/>
    <lineage>
        <taxon>Eukaryota</taxon>
        <taxon>Sar</taxon>
        <taxon>Stramenopiles</taxon>
        <taxon>Ochrophyta</taxon>
        <taxon>Bacillariophyta</taxon>
        <taxon>Coscinodiscophyceae</taxon>
        <taxon>Corethrophycidae</taxon>
        <taxon>Corethrales</taxon>
        <taxon>Corethraceae</taxon>
        <taxon>Corethron</taxon>
    </lineage>
</organism>
<dbReference type="GO" id="GO:0032981">
    <property type="term" value="P:mitochondrial respiratory chain complex I assembly"/>
    <property type="evidence" value="ECO:0007669"/>
    <property type="project" value="TreeGrafter"/>
</dbReference>
<protein>
    <submittedName>
        <fullName evidence="2">Uncharacterized protein</fullName>
    </submittedName>
</protein>
<evidence type="ECO:0000256" key="1">
    <source>
        <dbReference type="SAM" id="MobiDB-lite"/>
    </source>
</evidence>
<proteinExistence type="predicted"/>
<dbReference type="GO" id="GO:0051082">
    <property type="term" value="F:unfolded protein binding"/>
    <property type="evidence" value="ECO:0007669"/>
    <property type="project" value="TreeGrafter"/>
</dbReference>
<accession>A0A7S1B494</accession>
<dbReference type="InterPro" id="IPR039131">
    <property type="entry name" value="NDUFAF1"/>
</dbReference>
<gene>
    <name evidence="2" type="ORF">CHYS00102_LOCUS1801</name>
</gene>
<dbReference type="GO" id="GO:0005739">
    <property type="term" value="C:mitochondrion"/>
    <property type="evidence" value="ECO:0007669"/>
    <property type="project" value="TreeGrafter"/>
</dbReference>
<evidence type="ECO:0000313" key="2">
    <source>
        <dbReference type="EMBL" id="CAD8874626.1"/>
    </source>
</evidence>
<dbReference type="AlphaFoldDB" id="A0A7S1B494"/>
<dbReference type="PANTHER" id="PTHR13194">
    <property type="entry name" value="COMPLEX I INTERMEDIATE-ASSOCIATED PROTEIN 30"/>
    <property type="match status" value="1"/>
</dbReference>
<feature type="compositionally biased region" description="Low complexity" evidence="1">
    <location>
        <begin position="158"/>
        <end position="171"/>
    </location>
</feature>
<dbReference type="PANTHER" id="PTHR13194:SF18">
    <property type="entry name" value="COMPLEX I INTERMEDIATE-ASSOCIATED PROTEIN 30, MITOCHONDRIAL"/>
    <property type="match status" value="1"/>
</dbReference>